<dbReference type="InterPro" id="IPR043128">
    <property type="entry name" value="Rev_trsase/Diguanyl_cyclase"/>
</dbReference>
<dbReference type="PROSITE" id="PS50878">
    <property type="entry name" value="RT_POL"/>
    <property type="match status" value="1"/>
</dbReference>
<accession>A0A5J4WKR9</accession>
<organism evidence="2 3">
    <name type="scientific">Streblomastix strix</name>
    <dbReference type="NCBI Taxonomy" id="222440"/>
    <lineage>
        <taxon>Eukaryota</taxon>
        <taxon>Metamonada</taxon>
        <taxon>Preaxostyla</taxon>
        <taxon>Oxymonadida</taxon>
        <taxon>Streblomastigidae</taxon>
        <taxon>Streblomastix</taxon>
    </lineage>
</organism>
<protein>
    <recommendedName>
        <fullName evidence="1">Reverse transcriptase domain-containing protein</fullName>
    </recommendedName>
</protein>
<dbReference type="Proteomes" id="UP000324800">
    <property type="component" value="Unassembled WGS sequence"/>
</dbReference>
<dbReference type="InterPro" id="IPR052055">
    <property type="entry name" value="Hepadnavirus_pol/RT"/>
</dbReference>
<evidence type="ECO:0000313" key="2">
    <source>
        <dbReference type="EMBL" id="KAA6394945.1"/>
    </source>
</evidence>
<dbReference type="AlphaFoldDB" id="A0A5J4WKR9"/>
<evidence type="ECO:0000259" key="1">
    <source>
        <dbReference type="PROSITE" id="PS50878"/>
    </source>
</evidence>
<dbReference type="PANTHER" id="PTHR33050">
    <property type="entry name" value="REVERSE TRANSCRIPTASE DOMAIN-CONTAINING PROTEIN"/>
    <property type="match status" value="1"/>
</dbReference>
<dbReference type="Pfam" id="PF00078">
    <property type="entry name" value="RVT_1"/>
    <property type="match status" value="1"/>
</dbReference>
<sequence>MEEDAKECKIMLQEELQENIEIPIRQDQIKLYNLIFTIKKANGKQRQIQDAKTLNKQIADFHTKLPDSNEVKQTIKLGDWSTSQDLSFALHHLIFHTETHPNLELKQKNIQYIYSEIPFGTKQSSIFFATAMEPIMQQIRMKIEIKIANYVDSILLRHKNKEYSKNMTQKVIDTVNYFGFTMNMENSETEQNQAVIFLGWEWNLANATFKTKPKKSLLLRYVLNNTR</sequence>
<dbReference type="InterPro" id="IPR000477">
    <property type="entry name" value="RT_dom"/>
</dbReference>
<comment type="caution">
    <text evidence="2">The sequence shown here is derived from an EMBL/GenBank/DDBJ whole genome shotgun (WGS) entry which is preliminary data.</text>
</comment>
<dbReference type="Gene3D" id="3.30.70.270">
    <property type="match status" value="1"/>
</dbReference>
<feature type="domain" description="Reverse transcriptase" evidence="1">
    <location>
        <begin position="18"/>
        <end position="202"/>
    </location>
</feature>
<proteinExistence type="predicted"/>
<dbReference type="PANTHER" id="PTHR33050:SF7">
    <property type="entry name" value="RIBONUCLEASE H"/>
    <property type="match status" value="1"/>
</dbReference>
<gene>
    <name evidence="2" type="ORF">EZS28_009526</name>
</gene>
<dbReference type="EMBL" id="SNRW01001807">
    <property type="protein sequence ID" value="KAA6394945.1"/>
    <property type="molecule type" value="Genomic_DNA"/>
</dbReference>
<dbReference type="OrthoDB" id="775972at2759"/>
<name>A0A5J4WKR9_9EUKA</name>
<dbReference type="SUPFAM" id="SSF56672">
    <property type="entry name" value="DNA/RNA polymerases"/>
    <property type="match status" value="1"/>
</dbReference>
<dbReference type="InterPro" id="IPR043502">
    <property type="entry name" value="DNA/RNA_pol_sf"/>
</dbReference>
<evidence type="ECO:0000313" key="3">
    <source>
        <dbReference type="Proteomes" id="UP000324800"/>
    </source>
</evidence>
<dbReference type="Gene3D" id="3.10.10.10">
    <property type="entry name" value="HIV Type 1 Reverse Transcriptase, subunit A, domain 1"/>
    <property type="match status" value="1"/>
</dbReference>
<reference evidence="2 3" key="1">
    <citation type="submission" date="2019-03" db="EMBL/GenBank/DDBJ databases">
        <title>Single cell metagenomics reveals metabolic interactions within the superorganism composed of flagellate Streblomastix strix and complex community of Bacteroidetes bacteria on its surface.</title>
        <authorList>
            <person name="Treitli S.C."/>
            <person name="Kolisko M."/>
            <person name="Husnik F."/>
            <person name="Keeling P."/>
            <person name="Hampl V."/>
        </authorList>
    </citation>
    <scope>NUCLEOTIDE SEQUENCE [LARGE SCALE GENOMIC DNA]</scope>
    <source>
        <strain evidence="2">ST1C</strain>
    </source>
</reference>